<evidence type="ECO:0000259" key="13">
    <source>
        <dbReference type="Pfam" id="PF00763"/>
    </source>
</evidence>
<keyword evidence="4 12" id="KW-0028">Amino-acid biosynthesis</keyword>
<keyword evidence="10 12" id="KW-0486">Methionine biosynthesis</keyword>
<dbReference type="GO" id="GO:0004477">
    <property type="term" value="F:methenyltetrahydrofolate cyclohydrolase activity"/>
    <property type="evidence" value="ECO:0007669"/>
    <property type="project" value="UniProtKB-UniRule"/>
</dbReference>
<keyword evidence="7 12" id="KW-0521">NADP</keyword>
<evidence type="ECO:0000256" key="1">
    <source>
        <dbReference type="ARBA" id="ARBA00004777"/>
    </source>
</evidence>
<dbReference type="GO" id="GO:0009086">
    <property type="term" value="P:methionine biosynthetic process"/>
    <property type="evidence" value="ECO:0007669"/>
    <property type="project" value="UniProtKB-KW"/>
</dbReference>
<evidence type="ECO:0000256" key="2">
    <source>
        <dbReference type="ARBA" id="ARBA00011738"/>
    </source>
</evidence>
<dbReference type="PANTHER" id="PTHR48099">
    <property type="entry name" value="C-1-TETRAHYDROFOLATE SYNTHASE, CYTOPLASMIC-RELATED"/>
    <property type="match status" value="1"/>
</dbReference>
<dbReference type="GO" id="GO:0005829">
    <property type="term" value="C:cytosol"/>
    <property type="evidence" value="ECO:0007669"/>
    <property type="project" value="TreeGrafter"/>
</dbReference>
<dbReference type="InterPro" id="IPR020630">
    <property type="entry name" value="THF_DH/CycHdrlase_cat_dom"/>
</dbReference>
<comment type="similarity">
    <text evidence="12">Belongs to the tetrahydrofolate dehydrogenase/cyclohydrolase family.</text>
</comment>
<dbReference type="HAMAP" id="MF_01576">
    <property type="entry name" value="THF_DHG_CYH"/>
    <property type="match status" value="1"/>
</dbReference>
<dbReference type="InterPro" id="IPR000672">
    <property type="entry name" value="THF_DH/CycHdrlase"/>
</dbReference>
<dbReference type="Pfam" id="PF00763">
    <property type="entry name" value="THF_DHG_CYH"/>
    <property type="match status" value="1"/>
</dbReference>
<keyword evidence="16" id="KW-1185">Reference proteome</keyword>
<keyword evidence="5 12" id="KW-0658">Purine biosynthesis</keyword>
<feature type="binding site" evidence="12">
    <location>
        <position position="230"/>
    </location>
    <ligand>
        <name>NADP(+)</name>
        <dbReference type="ChEBI" id="CHEBI:58349"/>
    </ligand>
</feature>
<dbReference type="PANTHER" id="PTHR48099:SF5">
    <property type="entry name" value="C-1-TETRAHYDROFOLATE SYNTHASE, CYTOPLASMIC"/>
    <property type="match status" value="1"/>
</dbReference>
<comment type="function">
    <text evidence="12">Catalyzes the oxidation of 5,10-methylenetetrahydrofolate to 5,10-methenyltetrahydrofolate and then the hydrolysis of 5,10-methenyltetrahydrofolate to 10-formyltetrahydrofolate.</text>
</comment>
<name>A0A2K8KIJ6_9MOLU</name>
<organism evidence="15 16">
    <name type="scientific">Spiroplasma clarkii</name>
    <dbReference type="NCBI Taxonomy" id="2139"/>
    <lineage>
        <taxon>Bacteria</taxon>
        <taxon>Bacillati</taxon>
        <taxon>Mycoplasmatota</taxon>
        <taxon>Mollicutes</taxon>
        <taxon>Entomoplasmatales</taxon>
        <taxon>Spiroplasmataceae</taxon>
        <taxon>Spiroplasma</taxon>
    </lineage>
</organism>
<feature type="domain" description="Tetrahydrofolate dehydrogenase/cyclohydrolase catalytic" evidence="13">
    <location>
        <begin position="7"/>
        <end position="119"/>
    </location>
</feature>
<dbReference type="GO" id="GO:0035999">
    <property type="term" value="P:tetrahydrofolate interconversion"/>
    <property type="evidence" value="ECO:0007669"/>
    <property type="project" value="UniProtKB-UniRule"/>
</dbReference>
<evidence type="ECO:0000313" key="15">
    <source>
        <dbReference type="EMBL" id="ATX71497.1"/>
    </source>
</evidence>
<keyword evidence="3 12" id="KW-0554">One-carbon metabolism</keyword>
<keyword evidence="9 12" id="KW-0368">Histidine biosynthesis</keyword>
<feature type="binding site" evidence="12">
    <location>
        <begin position="164"/>
        <end position="166"/>
    </location>
    <ligand>
        <name>NADP(+)</name>
        <dbReference type="ChEBI" id="CHEBI:58349"/>
    </ligand>
</feature>
<evidence type="ECO:0000256" key="11">
    <source>
        <dbReference type="ARBA" id="ARBA00023268"/>
    </source>
</evidence>
<dbReference type="RefSeq" id="WP_100255030.1">
    <property type="nucleotide sequence ID" value="NZ_CP015819.1"/>
</dbReference>
<keyword evidence="8 12" id="KW-0560">Oxidoreductase</keyword>
<gene>
    <name evidence="12 15" type="primary">folD</name>
    <name evidence="15" type="ORF">SCLAR_v1c11970</name>
</gene>
<evidence type="ECO:0000313" key="16">
    <source>
        <dbReference type="Proteomes" id="UP000231179"/>
    </source>
</evidence>
<evidence type="ECO:0000259" key="14">
    <source>
        <dbReference type="Pfam" id="PF02882"/>
    </source>
</evidence>
<evidence type="ECO:0000256" key="10">
    <source>
        <dbReference type="ARBA" id="ARBA00023167"/>
    </source>
</evidence>
<dbReference type="EC" id="1.5.1.5" evidence="12"/>
<dbReference type="InterPro" id="IPR020867">
    <property type="entry name" value="THF_DH/CycHdrlase_CS"/>
</dbReference>
<dbReference type="GO" id="GO:0006164">
    <property type="term" value="P:purine nucleotide biosynthetic process"/>
    <property type="evidence" value="ECO:0007669"/>
    <property type="project" value="UniProtKB-KW"/>
</dbReference>
<dbReference type="SUPFAM" id="SSF51735">
    <property type="entry name" value="NAD(P)-binding Rossmann-fold domains"/>
    <property type="match status" value="1"/>
</dbReference>
<dbReference type="FunFam" id="3.40.50.10860:FF:000005">
    <property type="entry name" value="C-1-tetrahydrofolate synthase, cytoplasmic, putative"/>
    <property type="match status" value="1"/>
</dbReference>
<comment type="catalytic activity">
    <reaction evidence="12">
        <text>(6R)-5,10-methylene-5,6,7,8-tetrahydrofolate + NADP(+) = (6R)-5,10-methenyltetrahydrofolate + NADPH</text>
        <dbReference type="Rhea" id="RHEA:22812"/>
        <dbReference type="ChEBI" id="CHEBI:15636"/>
        <dbReference type="ChEBI" id="CHEBI:57455"/>
        <dbReference type="ChEBI" id="CHEBI:57783"/>
        <dbReference type="ChEBI" id="CHEBI:58349"/>
        <dbReference type="EC" id="1.5.1.5"/>
    </reaction>
</comment>
<evidence type="ECO:0000256" key="6">
    <source>
        <dbReference type="ARBA" id="ARBA00022801"/>
    </source>
</evidence>
<dbReference type="Proteomes" id="UP000231179">
    <property type="component" value="Chromosome"/>
</dbReference>
<comment type="catalytic activity">
    <reaction evidence="12">
        <text>(6R)-5,10-methenyltetrahydrofolate + H2O = (6R)-10-formyltetrahydrofolate + H(+)</text>
        <dbReference type="Rhea" id="RHEA:23700"/>
        <dbReference type="ChEBI" id="CHEBI:15377"/>
        <dbReference type="ChEBI" id="CHEBI:15378"/>
        <dbReference type="ChEBI" id="CHEBI:57455"/>
        <dbReference type="ChEBI" id="CHEBI:195366"/>
        <dbReference type="EC" id="3.5.4.9"/>
    </reaction>
</comment>
<dbReference type="OrthoDB" id="9803580at2"/>
<dbReference type="PRINTS" id="PR00085">
    <property type="entry name" value="THFDHDRGNASE"/>
</dbReference>
<feature type="domain" description="Tetrahydrofolate dehydrogenase/cyclohydrolase NAD(P)-binding" evidence="14">
    <location>
        <begin position="138"/>
        <end position="279"/>
    </location>
</feature>
<sequence length="285" mass="30880">MSLQNLISGKELSKIILTKIKDQVTKMVGEKPQLVIVQVGNNPASNKYIQHKLRACEYTGIIGTHLVFPETISQVDLEKQIITLNQEEQVHGIIVQLPLPKQIDEQRINEIISVTKDADGFNPATLGKVVLNTSTIFPATPAGIVKLLEWKNIELAGTNVVIIGRSNIVGKPLANMLINKSATVTVCNTKTKNLQEIAAKANILVSAAGSAKLITPKFVNENMTIIDVGANFVDGKYCGDVDFESVQPLVKYITPVPGGVGPMTIACLLENTLTSFKNQQIATKN</sequence>
<dbReference type="InterPro" id="IPR036291">
    <property type="entry name" value="NAD(P)-bd_dom_sf"/>
</dbReference>
<proteinExistence type="inferred from homology"/>
<evidence type="ECO:0000256" key="3">
    <source>
        <dbReference type="ARBA" id="ARBA00022563"/>
    </source>
</evidence>
<evidence type="ECO:0000256" key="7">
    <source>
        <dbReference type="ARBA" id="ARBA00022857"/>
    </source>
</evidence>
<evidence type="ECO:0000256" key="9">
    <source>
        <dbReference type="ARBA" id="ARBA00023102"/>
    </source>
</evidence>
<protein>
    <recommendedName>
        <fullName evidence="12">Bifunctional protein FolD</fullName>
    </recommendedName>
    <domain>
        <recommendedName>
            <fullName evidence="12">Methylenetetrahydrofolate dehydrogenase</fullName>
            <ecNumber evidence="12">1.5.1.5</ecNumber>
        </recommendedName>
    </domain>
    <domain>
        <recommendedName>
            <fullName evidence="12">Methenyltetrahydrofolate cyclohydrolase</fullName>
            <ecNumber evidence="12">3.5.4.9</ecNumber>
        </recommendedName>
    </domain>
</protein>
<dbReference type="SUPFAM" id="SSF53223">
    <property type="entry name" value="Aminoacid dehydrogenase-like, N-terminal domain"/>
    <property type="match status" value="1"/>
</dbReference>
<dbReference type="PROSITE" id="PS00767">
    <property type="entry name" value="THF_DHG_CYH_2"/>
    <property type="match status" value="1"/>
</dbReference>
<evidence type="ECO:0000256" key="5">
    <source>
        <dbReference type="ARBA" id="ARBA00022755"/>
    </source>
</evidence>
<dbReference type="GO" id="GO:0000105">
    <property type="term" value="P:L-histidine biosynthetic process"/>
    <property type="evidence" value="ECO:0007669"/>
    <property type="project" value="UniProtKB-KW"/>
</dbReference>
<evidence type="ECO:0000256" key="12">
    <source>
        <dbReference type="HAMAP-Rule" id="MF_01576"/>
    </source>
</evidence>
<dbReference type="InterPro" id="IPR020631">
    <property type="entry name" value="THF_DH/CycHdrlase_NAD-bd_dom"/>
</dbReference>
<keyword evidence="11 12" id="KW-0511">Multifunctional enzyme</keyword>
<dbReference type="Pfam" id="PF02882">
    <property type="entry name" value="THF_DHG_CYH_C"/>
    <property type="match status" value="1"/>
</dbReference>
<reference evidence="15 16" key="1">
    <citation type="submission" date="2017-11" db="EMBL/GenBank/DDBJ databases">
        <title>Complete genome sequence of Spiroplasma clarkii CN-5 (DSM 19994).</title>
        <authorList>
            <person name="Tsai Y.-M."/>
            <person name="Chang A."/>
            <person name="Lo W.-S."/>
            <person name="Kuo C.-H."/>
        </authorList>
    </citation>
    <scope>NUCLEOTIDE SEQUENCE [LARGE SCALE GENOMIC DNA]</scope>
    <source>
        <strain evidence="15 16">CN-5</strain>
    </source>
</reference>
<comment type="subunit">
    <text evidence="2 12">Homodimer.</text>
</comment>
<accession>A0A2K8KIJ6</accession>
<dbReference type="InterPro" id="IPR046346">
    <property type="entry name" value="Aminoacid_DH-like_N_sf"/>
</dbReference>
<comment type="caution">
    <text evidence="12">Lacks conserved residue(s) required for the propagation of feature annotation.</text>
</comment>
<dbReference type="GO" id="GO:0004488">
    <property type="term" value="F:methylenetetrahydrofolate dehydrogenase (NADP+) activity"/>
    <property type="evidence" value="ECO:0007669"/>
    <property type="project" value="UniProtKB-UniRule"/>
</dbReference>
<evidence type="ECO:0000256" key="4">
    <source>
        <dbReference type="ARBA" id="ARBA00022605"/>
    </source>
</evidence>
<dbReference type="CDD" id="cd01080">
    <property type="entry name" value="NAD_bind_m-THF_DH_Cyclohyd"/>
    <property type="match status" value="1"/>
</dbReference>
<dbReference type="AlphaFoldDB" id="A0A2K8KIJ6"/>
<dbReference type="UniPathway" id="UPA00193"/>
<keyword evidence="6 12" id="KW-0378">Hydrolase</keyword>
<dbReference type="EC" id="3.5.4.9" evidence="12"/>
<dbReference type="EMBL" id="CP024870">
    <property type="protein sequence ID" value="ATX71497.1"/>
    <property type="molecule type" value="Genomic_DNA"/>
</dbReference>
<dbReference type="Gene3D" id="3.40.50.10860">
    <property type="entry name" value="Leucine Dehydrogenase, chain A, domain 1"/>
    <property type="match status" value="1"/>
</dbReference>
<evidence type="ECO:0000256" key="8">
    <source>
        <dbReference type="ARBA" id="ARBA00023002"/>
    </source>
</evidence>
<comment type="pathway">
    <text evidence="1 12">One-carbon metabolism; tetrahydrofolate interconversion.</text>
</comment>
<dbReference type="Gene3D" id="3.40.50.720">
    <property type="entry name" value="NAD(P)-binding Rossmann-like Domain"/>
    <property type="match status" value="1"/>
</dbReference>